<evidence type="ECO:0000259" key="6">
    <source>
        <dbReference type="PROSITE" id="PS51700"/>
    </source>
</evidence>
<dbReference type="Proteomes" id="UP001165289">
    <property type="component" value="Unassembled WGS sequence"/>
</dbReference>
<dbReference type="GO" id="GO:0051307">
    <property type="term" value="P:meiotic chromosome separation"/>
    <property type="evidence" value="ECO:0007669"/>
    <property type="project" value="TreeGrafter"/>
</dbReference>
<evidence type="ECO:0000256" key="1">
    <source>
        <dbReference type="ARBA" id="ARBA00000451"/>
    </source>
</evidence>
<organism evidence="7 8">
    <name type="scientific">Oopsacas minuta</name>
    <dbReference type="NCBI Taxonomy" id="111878"/>
    <lineage>
        <taxon>Eukaryota</taxon>
        <taxon>Metazoa</taxon>
        <taxon>Porifera</taxon>
        <taxon>Hexactinellida</taxon>
        <taxon>Hexasterophora</taxon>
        <taxon>Lyssacinosida</taxon>
        <taxon>Leucopsacidae</taxon>
        <taxon>Oopsacas</taxon>
    </lineage>
</organism>
<dbReference type="GO" id="GO:0072686">
    <property type="term" value="C:mitotic spindle"/>
    <property type="evidence" value="ECO:0007669"/>
    <property type="project" value="TreeGrafter"/>
</dbReference>
<accession>A0AAV7JK96</accession>
<proteinExistence type="predicted"/>
<comment type="catalytic activity">
    <reaction evidence="1">
        <text>All bonds known to be hydrolyzed by this endopeptidase have arginine in P1 and an acidic residue in P4. P6 is often occupied by an acidic residue or by a hydroxy-amino-acid residue, the phosphorylation of which enhances cleavage.</text>
        <dbReference type="EC" id="3.4.22.49"/>
    </reaction>
</comment>
<evidence type="ECO:0000313" key="7">
    <source>
        <dbReference type="EMBL" id="KAI6648865.1"/>
    </source>
</evidence>
<dbReference type="GO" id="GO:0006508">
    <property type="term" value="P:proteolysis"/>
    <property type="evidence" value="ECO:0007669"/>
    <property type="project" value="InterPro"/>
</dbReference>
<dbReference type="EMBL" id="JAKMXF010000324">
    <property type="protein sequence ID" value="KAI6648865.1"/>
    <property type="molecule type" value="Genomic_DNA"/>
</dbReference>
<comment type="caution">
    <text evidence="7">The sequence shown here is derived from an EMBL/GenBank/DDBJ whole genome shotgun (WGS) entry which is preliminary data.</text>
</comment>
<evidence type="ECO:0000256" key="4">
    <source>
        <dbReference type="ARBA" id="ARBA00022829"/>
    </source>
</evidence>
<dbReference type="GO" id="GO:0005737">
    <property type="term" value="C:cytoplasm"/>
    <property type="evidence" value="ECO:0007669"/>
    <property type="project" value="TreeGrafter"/>
</dbReference>
<dbReference type="InterPro" id="IPR030397">
    <property type="entry name" value="SEPARIN_core_dom"/>
</dbReference>
<evidence type="ECO:0000256" key="2">
    <source>
        <dbReference type="ARBA" id="ARBA00012489"/>
    </source>
</evidence>
<dbReference type="InterPro" id="IPR005314">
    <property type="entry name" value="Peptidase_C50"/>
</dbReference>
<evidence type="ECO:0000256" key="5">
    <source>
        <dbReference type="SAM" id="Phobius"/>
    </source>
</evidence>
<keyword evidence="8" id="KW-1185">Reference proteome</keyword>
<evidence type="ECO:0000256" key="3">
    <source>
        <dbReference type="ARBA" id="ARBA00022801"/>
    </source>
</evidence>
<evidence type="ECO:0000313" key="8">
    <source>
        <dbReference type="Proteomes" id="UP001165289"/>
    </source>
</evidence>
<feature type="domain" description="Peptidase C50" evidence="6">
    <location>
        <begin position="1004"/>
        <end position="1096"/>
    </location>
</feature>
<dbReference type="PANTHER" id="PTHR12792">
    <property type="entry name" value="EXTRA SPINDLE POLES 1-RELATED"/>
    <property type="match status" value="1"/>
</dbReference>
<dbReference type="GO" id="GO:0005634">
    <property type="term" value="C:nucleus"/>
    <property type="evidence" value="ECO:0007669"/>
    <property type="project" value="InterPro"/>
</dbReference>
<keyword evidence="4" id="KW-0159">Chromosome partition</keyword>
<keyword evidence="5" id="KW-0472">Membrane</keyword>
<reference evidence="7 8" key="1">
    <citation type="journal article" date="2023" name="BMC Biol.">
        <title>The compact genome of the sponge Oopsacas minuta (Hexactinellida) is lacking key metazoan core genes.</title>
        <authorList>
            <person name="Santini S."/>
            <person name="Schenkelaars Q."/>
            <person name="Jourda C."/>
            <person name="Duchesne M."/>
            <person name="Belahbib H."/>
            <person name="Rocher C."/>
            <person name="Selva M."/>
            <person name="Riesgo A."/>
            <person name="Vervoort M."/>
            <person name="Leys S.P."/>
            <person name="Kodjabachian L."/>
            <person name="Le Bivic A."/>
            <person name="Borchiellini C."/>
            <person name="Claverie J.M."/>
            <person name="Renard E."/>
        </authorList>
    </citation>
    <scope>NUCLEOTIDE SEQUENCE [LARGE SCALE GENOMIC DNA]</scope>
    <source>
        <strain evidence="7">SPO-2</strain>
    </source>
</reference>
<name>A0AAV7JK96_9METZ</name>
<feature type="transmembrane region" description="Helical" evidence="5">
    <location>
        <begin position="1101"/>
        <end position="1121"/>
    </location>
</feature>
<gene>
    <name evidence="7" type="ORF">LOD99_6939</name>
</gene>
<dbReference type="Pfam" id="PF03568">
    <property type="entry name" value="Separin_C"/>
    <property type="match status" value="1"/>
</dbReference>
<protein>
    <recommendedName>
        <fullName evidence="2">separase</fullName>
        <ecNumber evidence="2">3.4.22.49</ecNumber>
    </recommendedName>
</protein>
<dbReference type="EC" id="3.4.22.49" evidence="2"/>
<dbReference type="PANTHER" id="PTHR12792:SF0">
    <property type="entry name" value="SEPARIN"/>
    <property type="match status" value="1"/>
</dbReference>
<dbReference type="PROSITE" id="PS51700">
    <property type="entry name" value="SEPARIN"/>
    <property type="match status" value="1"/>
</dbReference>
<keyword evidence="5" id="KW-0812">Transmembrane</keyword>
<dbReference type="AlphaFoldDB" id="A0AAV7JK96"/>
<dbReference type="GO" id="GO:0004197">
    <property type="term" value="F:cysteine-type endopeptidase activity"/>
    <property type="evidence" value="ECO:0007669"/>
    <property type="project" value="InterPro"/>
</dbReference>
<sequence length="1183" mass="136264">MKYNLNSEQKGQIIDLEHEILQTTSTPLNPELLDLILNKYSTNKPSLQDSISLNPVGPLLKISYLYDCGEWDLAVEQIAELLNEIFETKITLESIQTYSLAKFWSALLSYQISNKQDLQLAPNYPQISSECGSVHIPSIPHGFLVAMEYIYILLRYFKREISSFFIKELEFALKTLMFIFNLFSNQFYLVLSFVCCSIYQAEFCTNTLDFAVQTLNDFTEFLIENGYQNTFQSLQDIYELQNGVFQNSDDSNNDNILRYSKSHILAQFLKKSNDKLQSHTNSNSLKLLMESEFEYFALKNTDTISANKIRIYTHSHLISLCDTFRKFAVNVLTNSFTENAHFSDKRIPFSILPSFLQRVFRISQILIQSGATQEATAYIDLGFQISGKLNLFEWRLQFLILGIQLDVIREKIDRIEEYSSFISKMRNVLSETDRNSPDEAFDGFSHLLTLKKLKINRVEFKYFCCLTRNFDVISNQLILQNFNDILRSTSNQILEVHSQSFSKADYKNFHENIQEILTNFHTYFHRIKKPEIPAQILKIPQFPPNEHLPHLKISQIQSLTNQMRESNSPKSALSVYKMATKLINGMQSHNSVFMAQPSYCQSLSEFYLQAGKSLSKDSGICDNPKCCLFNPKYEISKHLQEIHTNCIQSTIPYGSVLALKYSLTSLGELFSESDPILSSAYFNVAFGISLRHLFLNKHSVSKYDYFDLFCFDSVTHNPQNCLEDNFLSSLTNLQPNWTILTISWPKKGDNLFITRLRNGRPPILLKIPILQLTPPKFDSKNWQQNTNELKSLEDILSSIFDLLHEASKPENIVNKSKWWVSRTKANTALSETLSQIESEWFSLWKGIFLGKISISQEFVSTSVKELIQFIQTIIDIPPFQYELCSELFEVILESYPLLKRAQMELILPQIFPDLEQNNCKIISKKIAIISEELYEKIADFLDKFECTPQSVPRGHIFLILDPYLHRIPWENLPILSTQSVSRIPSLHFLFMLTHKYSPHSNIDLTNGFYVLNPQGDLLKCENDFQKLFRSLKWDGVAGEPPEGLIDSVSKHDLYVYCGHGSGSEYINKDKLLNIKGRAFTMLMGCSTSRLSIEGPYEYPNMLLLLLLAGFPTIIGTLWFVTDSEINLFTKKLIQEIVKNTNLRFTQGLDRSNTLSMAFHQARLSCKLRYITGAAPIIYGLPLY</sequence>
<keyword evidence="3" id="KW-0378">Hydrolase</keyword>
<keyword evidence="5" id="KW-1133">Transmembrane helix</keyword>